<evidence type="ECO:0000313" key="12">
    <source>
        <dbReference type="Proteomes" id="UP001138997"/>
    </source>
</evidence>
<dbReference type="Proteomes" id="UP001138997">
    <property type="component" value="Unassembled WGS sequence"/>
</dbReference>
<dbReference type="NCBIfam" id="TIGR00710">
    <property type="entry name" value="efflux_Bcr_CflA"/>
    <property type="match status" value="1"/>
</dbReference>
<feature type="transmembrane region" description="Helical" evidence="9">
    <location>
        <begin position="352"/>
        <end position="376"/>
    </location>
</feature>
<evidence type="ECO:0000313" key="11">
    <source>
        <dbReference type="EMBL" id="MCD5310090.1"/>
    </source>
</evidence>
<evidence type="ECO:0000256" key="3">
    <source>
        <dbReference type="ARBA" id="ARBA00022448"/>
    </source>
</evidence>
<proteinExistence type="inferred from homology"/>
<keyword evidence="3" id="KW-0813">Transport</keyword>
<feature type="transmembrane region" description="Helical" evidence="9">
    <location>
        <begin position="12"/>
        <end position="29"/>
    </location>
</feature>
<evidence type="ECO:0000256" key="2">
    <source>
        <dbReference type="ARBA" id="ARBA00006236"/>
    </source>
</evidence>
<dbReference type="Gene3D" id="1.20.1720.10">
    <property type="entry name" value="Multidrug resistance protein D"/>
    <property type="match status" value="1"/>
</dbReference>
<comment type="subcellular location">
    <subcellularLocation>
        <location evidence="1">Cell membrane</location>
        <topology evidence="1">Multi-pass membrane protein</topology>
    </subcellularLocation>
</comment>
<evidence type="ECO:0000256" key="6">
    <source>
        <dbReference type="ARBA" id="ARBA00022989"/>
    </source>
</evidence>
<dbReference type="GO" id="GO:0005886">
    <property type="term" value="C:plasma membrane"/>
    <property type="evidence" value="ECO:0007669"/>
    <property type="project" value="UniProtKB-SubCell"/>
</dbReference>
<feature type="transmembrane region" description="Helical" evidence="9">
    <location>
        <begin position="382"/>
        <end position="401"/>
    </location>
</feature>
<evidence type="ECO:0000259" key="10">
    <source>
        <dbReference type="PROSITE" id="PS50850"/>
    </source>
</evidence>
<keyword evidence="4" id="KW-1003">Cell membrane</keyword>
<feature type="transmembrane region" description="Helical" evidence="9">
    <location>
        <begin position="49"/>
        <end position="69"/>
    </location>
</feature>
<dbReference type="InterPro" id="IPR036259">
    <property type="entry name" value="MFS_trans_sf"/>
</dbReference>
<comment type="caution">
    <text evidence="11">The sequence shown here is derived from an EMBL/GenBank/DDBJ whole genome shotgun (WGS) entry which is preliminary data.</text>
</comment>
<feature type="domain" description="Major facilitator superfamily (MFS) profile" evidence="10">
    <location>
        <begin position="10"/>
        <end position="405"/>
    </location>
</feature>
<keyword evidence="5 9" id="KW-0812">Transmembrane</keyword>
<dbReference type="InterPro" id="IPR020846">
    <property type="entry name" value="MFS_dom"/>
</dbReference>
<evidence type="ECO:0000256" key="9">
    <source>
        <dbReference type="SAM" id="Phobius"/>
    </source>
</evidence>
<feature type="transmembrane region" description="Helical" evidence="9">
    <location>
        <begin position="81"/>
        <end position="100"/>
    </location>
</feature>
<dbReference type="InterPro" id="IPR011701">
    <property type="entry name" value="MFS"/>
</dbReference>
<feature type="transmembrane region" description="Helical" evidence="9">
    <location>
        <begin position="139"/>
        <end position="164"/>
    </location>
</feature>
<feature type="transmembrane region" description="Helical" evidence="9">
    <location>
        <begin position="285"/>
        <end position="306"/>
    </location>
</feature>
<dbReference type="PANTHER" id="PTHR23502:SF132">
    <property type="entry name" value="POLYAMINE TRANSPORTER 2-RELATED"/>
    <property type="match status" value="1"/>
</dbReference>
<protein>
    <submittedName>
        <fullName evidence="11">Multidrug effflux MFS transporter</fullName>
    </submittedName>
</protein>
<keyword evidence="7 9" id="KW-0472">Membrane</keyword>
<gene>
    <name evidence="11" type="ORF">LR394_04230</name>
</gene>
<dbReference type="PROSITE" id="PS50850">
    <property type="entry name" value="MFS"/>
    <property type="match status" value="1"/>
</dbReference>
<evidence type="ECO:0000256" key="1">
    <source>
        <dbReference type="ARBA" id="ARBA00004651"/>
    </source>
</evidence>
<evidence type="ECO:0000256" key="4">
    <source>
        <dbReference type="ARBA" id="ARBA00022475"/>
    </source>
</evidence>
<organism evidence="11 12">
    <name type="scientific">Kineosporia babensis</name>
    <dbReference type="NCBI Taxonomy" id="499548"/>
    <lineage>
        <taxon>Bacteria</taxon>
        <taxon>Bacillati</taxon>
        <taxon>Actinomycetota</taxon>
        <taxon>Actinomycetes</taxon>
        <taxon>Kineosporiales</taxon>
        <taxon>Kineosporiaceae</taxon>
        <taxon>Kineosporia</taxon>
    </lineage>
</organism>
<dbReference type="RefSeq" id="WP_231439018.1">
    <property type="nucleotide sequence ID" value="NZ_JAJOMB010000002.1"/>
</dbReference>
<keyword evidence="12" id="KW-1185">Reference proteome</keyword>
<dbReference type="SUPFAM" id="SSF103473">
    <property type="entry name" value="MFS general substrate transporter"/>
    <property type="match status" value="1"/>
</dbReference>
<accession>A0A9X1ST01</accession>
<dbReference type="EMBL" id="JAJOMB010000002">
    <property type="protein sequence ID" value="MCD5310090.1"/>
    <property type="molecule type" value="Genomic_DNA"/>
</dbReference>
<feature type="transmembrane region" description="Helical" evidence="9">
    <location>
        <begin position="318"/>
        <end position="340"/>
    </location>
</feature>
<evidence type="ECO:0000256" key="8">
    <source>
        <dbReference type="SAM" id="MobiDB-lite"/>
    </source>
</evidence>
<dbReference type="AlphaFoldDB" id="A0A9X1ST01"/>
<dbReference type="GO" id="GO:0042910">
    <property type="term" value="F:xenobiotic transmembrane transporter activity"/>
    <property type="evidence" value="ECO:0007669"/>
    <property type="project" value="InterPro"/>
</dbReference>
<feature type="transmembrane region" description="Helical" evidence="9">
    <location>
        <begin position="170"/>
        <end position="189"/>
    </location>
</feature>
<feature type="region of interest" description="Disordered" evidence="8">
    <location>
        <begin position="408"/>
        <end position="427"/>
    </location>
</feature>
<comment type="similarity">
    <text evidence="2">Belongs to the major facilitator superfamily. Bcr/CmlA family.</text>
</comment>
<keyword evidence="6 9" id="KW-1133">Transmembrane helix</keyword>
<reference evidence="11" key="1">
    <citation type="submission" date="2021-11" db="EMBL/GenBank/DDBJ databases">
        <title>Streptomyces corallinus and Kineosporia corallina sp. nov., two new coral-derived marine actinobacteria.</title>
        <authorList>
            <person name="Buangrab K."/>
            <person name="Sutthacheep M."/>
            <person name="Yeemin T."/>
            <person name="Harunari E."/>
            <person name="Igarashi Y."/>
            <person name="Sripreechasak P."/>
            <person name="Kanchanasin P."/>
            <person name="Tanasupawat S."/>
            <person name="Phongsopitanun W."/>
        </authorList>
    </citation>
    <scope>NUCLEOTIDE SEQUENCE</scope>
    <source>
        <strain evidence="11">JCM 31032</strain>
    </source>
</reference>
<feature type="transmembrane region" description="Helical" evidence="9">
    <location>
        <begin position="223"/>
        <end position="243"/>
    </location>
</feature>
<evidence type="ECO:0000256" key="7">
    <source>
        <dbReference type="ARBA" id="ARBA00023136"/>
    </source>
</evidence>
<dbReference type="CDD" id="cd17320">
    <property type="entry name" value="MFS_MdfA_MDR_like"/>
    <property type="match status" value="1"/>
</dbReference>
<evidence type="ECO:0000256" key="5">
    <source>
        <dbReference type="ARBA" id="ARBA00022692"/>
    </source>
</evidence>
<feature type="transmembrane region" description="Helical" evidence="9">
    <location>
        <begin position="255"/>
        <end position="273"/>
    </location>
</feature>
<dbReference type="GO" id="GO:1990961">
    <property type="term" value="P:xenobiotic detoxification by transmembrane export across the plasma membrane"/>
    <property type="evidence" value="ECO:0007669"/>
    <property type="project" value="InterPro"/>
</dbReference>
<feature type="transmembrane region" description="Helical" evidence="9">
    <location>
        <begin position="106"/>
        <end position="127"/>
    </location>
</feature>
<name>A0A9X1ST01_9ACTN</name>
<sequence length="427" mass="43255">MPSLPARLRTSVAPSTAALVIVTGVGPIATDSYVAALPALQTSLDTTAAVAQLTLTAFIVGMAAGQILFGPVSDGRGRRGLLLGGAIVFTVTSLLCALSPSGPLLVAMRLLQGLAAGAGIAIGRAVVGDAYPPAEAARRYGTLAAIVFLGPVLAPAAGGAVLAVGDWRTIFFVLTGFGVLMVLSVLLGIPETLPASERHGSGLGATVRRMGDLGSDWSFMRHVVLQCVVTGGFFTYIGGSSFVLQEVYGISEGTYATVFAVNACAMAAATLVFRALVGRVSSQRLRLLGMSLSAAAAAGVLGCALYERVDGQAPPLAVIWVLLTVLVGGMGFTIPAATALGQEAGDRSRGTAAALMGGLVFFCGAAVTPLTGLIGYGTLLPMAALMSGFFVLALLLLAVLGRPGGPDRVGRPETSPVVGSDRRRTLN</sequence>
<dbReference type="InterPro" id="IPR004812">
    <property type="entry name" value="Efflux_drug-R_Bcr/CmlA"/>
</dbReference>
<dbReference type="Pfam" id="PF07690">
    <property type="entry name" value="MFS_1"/>
    <property type="match status" value="1"/>
</dbReference>
<dbReference type="PANTHER" id="PTHR23502">
    <property type="entry name" value="MAJOR FACILITATOR SUPERFAMILY"/>
    <property type="match status" value="1"/>
</dbReference>